<reference evidence="7" key="1">
    <citation type="submission" date="2022-11" db="UniProtKB">
        <authorList>
            <consortium name="WormBaseParasite"/>
        </authorList>
    </citation>
    <scope>IDENTIFICATION</scope>
</reference>
<dbReference type="SUPFAM" id="SSF64076">
    <property type="entry name" value="MTH938-like"/>
    <property type="match status" value="1"/>
</dbReference>
<evidence type="ECO:0000256" key="4">
    <source>
        <dbReference type="ARBA" id="ARBA00049984"/>
    </source>
</evidence>
<dbReference type="WBParaSite" id="PSU_v2.g18373.t1">
    <property type="protein sequence ID" value="PSU_v2.g18373.t1"/>
    <property type="gene ID" value="PSU_v2.g18373"/>
</dbReference>
<protein>
    <recommendedName>
        <fullName evidence="2">NADH dehydrogenase [ubiquinone] 1 alpha subcomplex assembly factor 3</fullName>
    </recommendedName>
</protein>
<comment type="similarity">
    <text evidence="4">Belongs to the NDUFAF3 family.</text>
</comment>
<evidence type="ECO:0000256" key="2">
    <source>
        <dbReference type="ARBA" id="ARBA00021776"/>
    </source>
</evidence>
<evidence type="ECO:0000256" key="5">
    <source>
        <dbReference type="SAM" id="MobiDB-lite"/>
    </source>
</evidence>
<dbReference type="PANTHER" id="PTHR21192:SF2">
    <property type="entry name" value="NADH DEHYDROGENASE [UBIQUINONE] 1 ALPHA SUBCOMPLEX ASSEMBLY FACTOR 3"/>
    <property type="match status" value="1"/>
</dbReference>
<dbReference type="CDD" id="cd05125">
    <property type="entry name" value="Mth938_2P1-like"/>
    <property type="match status" value="1"/>
</dbReference>
<dbReference type="Gene3D" id="3.40.1230.10">
    <property type="entry name" value="MTH938-like"/>
    <property type="match status" value="1"/>
</dbReference>
<organism evidence="6 7">
    <name type="scientific">Panagrolaimus superbus</name>
    <dbReference type="NCBI Taxonomy" id="310955"/>
    <lineage>
        <taxon>Eukaryota</taxon>
        <taxon>Metazoa</taxon>
        <taxon>Ecdysozoa</taxon>
        <taxon>Nematoda</taxon>
        <taxon>Chromadorea</taxon>
        <taxon>Rhabditida</taxon>
        <taxon>Tylenchina</taxon>
        <taxon>Panagrolaimomorpha</taxon>
        <taxon>Panagrolaimoidea</taxon>
        <taxon>Panagrolaimidae</taxon>
        <taxon>Panagrolaimus</taxon>
    </lineage>
</organism>
<evidence type="ECO:0000313" key="7">
    <source>
        <dbReference type="WBParaSite" id="PSU_v2.g18373.t1"/>
    </source>
</evidence>
<evidence type="ECO:0000313" key="6">
    <source>
        <dbReference type="Proteomes" id="UP000887577"/>
    </source>
</evidence>
<dbReference type="PANTHER" id="PTHR21192">
    <property type="entry name" value="NUCLEAR PROTEIN E3-3"/>
    <property type="match status" value="1"/>
</dbReference>
<proteinExistence type="inferred from homology"/>
<accession>A0A914YFZ4</accession>
<name>A0A914YFZ4_9BILA</name>
<comment type="subcellular location">
    <subcellularLocation>
        <location evidence="1">Mitochondrion</location>
    </subcellularLocation>
</comment>
<feature type="region of interest" description="Disordered" evidence="5">
    <location>
        <begin position="211"/>
        <end position="238"/>
    </location>
</feature>
<dbReference type="InterPro" id="IPR007523">
    <property type="entry name" value="NDUFAF3/AAMDC"/>
</dbReference>
<dbReference type="InterPro" id="IPR036748">
    <property type="entry name" value="MTH938-like_sf"/>
</dbReference>
<keyword evidence="3" id="KW-0496">Mitochondrion</keyword>
<dbReference type="AlphaFoldDB" id="A0A914YFZ4"/>
<dbReference type="GO" id="GO:0005743">
    <property type="term" value="C:mitochondrial inner membrane"/>
    <property type="evidence" value="ECO:0007669"/>
    <property type="project" value="TreeGrafter"/>
</dbReference>
<feature type="compositionally biased region" description="Basic and acidic residues" evidence="5">
    <location>
        <begin position="211"/>
        <end position="223"/>
    </location>
</feature>
<evidence type="ECO:0000256" key="3">
    <source>
        <dbReference type="ARBA" id="ARBA00023128"/>
    </source>
</evidence>
<dbReference type="Pfam" id="PF04430">
    <property type="entry name" value="DUF498"/>
    <property type="match status" value="1"/>
</dbReference>
<keyword evidence="6" id="KW-1185">Reference proteome</keyword>
<evidence type="ECO:0000256" key="1">
    <source>
        <dbReference type="ARBA" id="ARBA00004173"/>
    </source>
</evidence>
<dbReference type="Proteomes" id="UP000887577">
    <property type="component" value="Unplaced"/>
</dbReference>
<dbReference type="GO" id="GO:0032981">
    <property type="term" value="P:mitochondrial respiratory chain complex I assembly"/>
    <property type="evidence" value="ECO:0007669"/>
    <property type="project" value="InterPro"/>
</dbReference>
<dbReference type="InterPro" id="IPR034095">
    <property type="entry name" value="NDUF3"/>
</dbReference>
<sequence>MGKSDVQMQTRVSFLTKDMNDQKLLGIRGFSSVGFRLMDDTFLYGPIAAFPKTCLSWRVLTPDDITPESLQLFFMLQPKIDVLVVGVGERKDLDEVRKRVAPVCKEHKIGLEIMPTEDAISIFNYMNSEMRYVAAALYPPRELHVSDYQYGRALSYLQSWDEIEEHPLLAGLSQNLHNPAVDIVKRLWGENRPDIVSKIGQISAKRLEEKAEHIREGRAKESDLLIEEENEKKRIDEK</sequence>